<keyword evidence="2" id="KW-1185">Reference proteome</keyword>
<dbReference type="EMBL" id="AGXG01000088">
    <property type="protein sequence ID" value="EIY26846.1"/>
    <property type="molecule type" value="Genomic_DNA"/>
</dbReference>
<name>I9QBX8_9BACE</name>
<sequence length="148" mass="16781">MNKSVYISLPITGIPHQYVKRKSDLIKKALKQKGYIPISPLEISPEPDKPISYYMGRDIMALLECQAVFFCRGWEKSNGCLLEYHAAQIYGLELIFEEGTEKSLEKVQNAFCSHCGSASVCNRHTQLRGGCQSLLSFTFKVEEALWNK</sequence>
<dbReference type="Proteomes" id="UP000003741">
    <property type="component" value="Unassembled WGS sequence"/>
</dbReference>
<comment type="caution">
    <text evidence="1">The sequence shown here is derived from an EMBL/GenBank/DDBJ whole genome shotgun (WGS) entry which is preliminary data.</text>
</comment>
<gene>
    <name evidence="1" type="ORF">HMPREF1062_04039</name>
</gene>
<dbReference type="AlphaFoldDB" id="I9QBX8"/>
<dbReference type="HOGENOM" id="CLU_1755229_0_0_10"/>
<protein>
    <recommendedName>
        <fullName evidence="3">DUF4406 domain-containing protein</fullName>
    </recommendedName>
</protein>
<evidence type="ECO:0000313" key="1">
    <source>
        <dbReference type="EMBL" id="EIY26846.1"/>
    </source>
</evidence>
<dbReference type="PATRIC" id="fig|997874.3.peg.4133"/>
<evidence type="ECO:0000313" key="2">
    <source>
        <dbReference type="Proteomes" id="UP000003741"/>
    </source>
</evidence>
<reference evidence="1 2" key="1">
    <citation type="submission" date="2012-02" db="EMBL/GenBank/DDBJ databases">
        <title>The Genome Sequence of Bacteroides cellulosilyticus CL02T12C19.</title>
        <authorList>
            <consortium name="The Broad Institute Genome Sequencing Platform"/>
            <person name="Earl A."/>
            <person name="Ward D."/>
            <person name="Feldgarden M."/>
            <person name="Gevers D."/>
            <person name="Zitomersky N.L."/>
            <person name="Coyne M.J."/>
            <person name="Comstock L.E."/>
            <person name="Young S.K."/>
            <person name="Zeng Q."/>
            <person name="Gargeya S."/>
            <person name="Fitzgerald M."/>
            <person name="Haas B."/>
            <person name="Abouelleil A."/>
            <person name="Alvarado L."/>
            <person name="Arachchi H.M."/>
            <person name="Berlin A."/>
            <person name="Chapman S.B."/>
            <person name="Gearin G."/>
            <person name="Goldberg J."/>
            <person name="Griggs A."/>
            <person name="Gujja S."/>
            <person name="Hansen M."/>
            <person name="Heiman D."/>
            <person name="Howarth C."/>
            <person name="Larimer J."/>
            <person name="Lui A."/>
            <person name="MacDonald P.J.P."/>
            <person name="McCowen C."/>
            <person name="Montmayeur A."/>
            <person name="Murphy C."/>
            <person name="Neiman D."/>
            <person name="Pearson M."/>
            <person name="Priest M."/>
            <person name="Roberts A."/>
            <person name="Saif S."/>
            <person name="Shea T."/>
            <person name="Sisk P."/>
            <person name="Stolte C."/>
            <person name="Sykes S."/>
            <person name="Wortman J."/>
            <person name="Nusbaum C."/>
            <person name="Birren B."/>
        </authorList>
    </citation>
    <scope>NUCLEOTIDE SEQUENCE [LARGE SCALE GENOMIC DNA]</scope>
    <source>
        <strain evidence="1 2">CL02T12C19</strain>
    </source>
</reference>
<dbReference type="RefSeq" id="WP_007218216.1">
    <property type="nucleotide sequence ID" value="NZ_JH724088.1"/>
</dbReference>
<dbReference type="Gene3D" id="3.40.50.450">
    <property type="match status" value="1"/>
</dbReference>
<proteinExistence type="predicted"/>
<dbReference type="Pfam" id="PF14359">
    <property type="entry name" value="DUF4406"/>
    <property type="match status" value="1"/>
</dbReference>
<evidence type="ECO:0008006" key="3">
    <source>
        <dbReference type="Google" id="ProtNLM"/>
    </source>
</evidence>
<dbReference type="SUPFAM" id="SSF52309">
    <property type="entry name" value="N-(deoxy)ribosyltransferase-like"/>
    <property type="match status" value="1"/>
</dbReference>
<dbReference type="InterPro" id="IPR025518">
    <property type="entry name" value="DUF4406"/>
</dbReference>
<organism evidence="1 2">
    <name type="scientific">Bacteroides cellulosilyticus CL02T12C19</name>
    <dbReference type="NCBI Taxonomy" id="997874"/>
    <lineage>
        <taxon>Bacteria</taxon>
        <taxon>Pseudomonadati</taxon>
        <taxon>Bacteroidota</taxon>
        <taxon>Bacteroidia</taxon>
        <taxon>Bacteroidales</taxon>
        <taxon>Bacteroidaceae</taxon>
        <taxon>Bacteroides</taxon>
    </lineage>
</organism>
<accession>I9QBX8</accession>
<dbReference type="OrthoDB" id="1149194at2"/>